<keyword evidence="3" id="KW-1185">Reference proteome</keyword>
<reference evidence="2 3" key="1">
    <citation type="submission" date="2016-11" db="EMBL/GenBank/DDBJ databases">
        <authorList>
            <person name="Jaros S."/>
            <person name="Januszkiewicz K."/>
            <person name="Wedrychowicz H."/>
        </authorList>
    </citation>
    <scope>NUCLEOTIDE SEQUENCE [LARGE SCALE GENOMIC DNA]</scope>
    <source>
        <strain evidence="2 3">DSM 15930</strain>
    </source>
</reference>
<dbReference type="PANTHER" id="PTHR36832">
    <property type="entry name" value="SLR1174 PROTEIN-RELATED"/>
    <property type="match status" value="1"/>
</dbReference>
<organism evidence="2 3">
    <name type="scientific">Anaerosporobacter mobilis DSM 15930</name>
    <dbReference type="NCBI Taxonomy" id="1120996"/>
    <lineage>
        <taxon>Bacteria</taxon>
        <taxon>Bacillati</taxon>
        <taxon>Bacillota</taxon>
        <taxon>Clostridia</taxon>
        <taxon>Lachnospirales</taxon>
        <taxon>Lachnospiraceae</taxon>
        <taxon>Anaerosporobacter</taxon>
    </lineage>
</organism>
<proteinExistence type="predicted"/>
<keyword evidence="1" id="KW-0472">Membrane</keyword>
<evidence type="ECO:0000313" key="2">
    <source>
        <dbReference type="EMBL" id="SHM53502.1"/>
    </source>
</evidence>
<dbReference type="Proteomes" id="UP000184038">
    <property type="component" value="Unassembled WGS sequence"/>
</dbReference>
<sequence>MGCEVVSVKKRSLRQSLRIYKPFTIGRIQEQLAYKWSFYLFIFSSMFSLLVGYYLWRAIYQSSSSEALNGFTQNDMIVYIFMSFITSNLVRVSVTRDIGNDVVEGTIAMNLVKPINYQVRLFFSSLGNVLFRFLMPGLPIWLVMSIVRYVNLGELPPSPIVIVSYLVSVCLSFGIMFLFDFCFGLLSFYTTYVWGLNLAKQAILGFLTGQLIPLSFFPEAIQRIFDFLPFASMNYIPVMIYLNKMPLERVIISMGIQVIWIIILYLIANYFWKRVTKRITVLGG</sequence>
<dbReference type="PANTHER" id="PTHR36832:SF1">
    <property type="entry name" value="SLR1174 PROTEIN"/>
    <property type="match status" value="1"/>
</dbReference>
<feature type="transmembrane region" description="Helical" evidence="1">
    <location>
        <begin position="198"/>
        <end position="217"/>
    </location>
</feature>
<accession>A0A1M7JKE0</accession>
<keyword evidence="1" id="KW-0812">Transmembrane</keyword>
<feature type="transmembrane region" description="Helical" evidence="1">
    <location>
        <begin position="129"/>
        <end position="150"/>
    </location>
</feature>
<dbReference type="Pfam" id="PF06182">
    <property type="entry name" value="ABC2_membrane_6"/>
    <property type="match status" value="1"/>
</dbReference>
<feature type="transmembrane region" description="Helical" evidence="1">
    <location>
        <begin position="76"/>
        <end position="94"/>
    </location>
</feature>
<evidence type="ECO:0000256" key="1">
    <source>
        <dbReference type="SAM" id="Phobius"/>
    </source>
</evidence>
<dbReference type="OrthoDB" id="8582979at2"/>
<protein>
    <submittedName>
        <fullName evidence="2">ABC-2 type transport system permease protein</fullName>
    </submittedName>
</protein>
<feature type="transmembrane region" description="Helical" evidence="1">
    <location>
        <begin position="254"/>
        <end position="272"/>
    </location>
</feature>
<dbReference type="EMBL" id="FRCP01000011">
    <property type="protein sequence ID" value="SHM53502.1"/>
    <property type="molecule type" value="Genomic_DNA"/>
</dbReference>
<keyword evidence="1" id="KW-1133">Transmembrane helix</keyword>
<evidence type="ECO:0000313" key="3">
    <source>
        <dbReference type="Proteomes" id="UP000184038"/>
    </source>
</evidence>
<dbReference type="STRING" id="1120996.SAMN02746066_02343"/>
<dbReference type="InterPro" id="IPR010390">
    <property type="entry name" value="ABC-2_transporter-like"/>
</dbReference>
<dbReference type="AlphaFoldDB" id="A0A1M7JKE0"/>
<feature type="transmembrane region" description="Helical" evidence="1">
    <location>
        <begin position="162"/>
        <end position="186"/>
    </location>
</feature>
<name>A0A1M7JKE0_9FIRM</name>
<gene>
    <name evidence="2" type="ORF">SAMN02746066_02343</name>
</gene>
<feature type="transmembrane region" description="Helical" evidence="1">
    <location>
        <begin position="36"/>
        <end position="56"/>
    </location>
</feature>